<gene>
    <name evidence="3" type="primary">lpoB_2</name>
    <name evidence="3" type="ORF">NCTC129_00650</name>
</gene>
<dbReference type="GO" id="GO:0030234">
    <property type="term" value="F:enzyme regulator activity"/>
    <property type="evidence" value="ECO:0007669"/>
    <property type="project" value="TreeGrafter"/>
</dbReference>
<feature type="signal peptide" evidence="2">
    <location>
        <begin position="1"/>
        <end position="22"/>
    </location>
</feature>
<sequence>MTKMHRYAAIAALAIFLSGCMAQRQPAPVEEVKPAPEQPAQPPQPPVVPSVPTIPQQPGRSNMKIKRASQRLRCATMTGTARCNRWSAKCCRLMA</sequence>
<dbReference type="AlphaFoldDB" id="A0A447MU22"/>
<dbReference type="PANTHER" id="PTHR40593">
    <property type="entry name" value="PENICILLIN-BINDING PROTEIN ACTIVATOR LPOB"/>
    <property type="match status" value="1"/>
</dbReference>
<evidence type="ECO:0000313" key="3">
    <source>
        <dbReference type="EMBL" id="VDZ94560.1"/>
    </source>
</evidence>
<dbReference type="PROSITE" id="PS51257">
    <property type="entry name" value="PROKAR_LIPOPROTEIN"/>
    <property type="match status" value="1"/>
</dbReference>
<keyword evidence="2" id="KW-0732">Signal</keyword>
<evidence type="ECO:0000313" key="4">
    <source>
        <dbReference type="Proteomes" id="UP000282086"/>
    </source>
</evidence>
<dbReference type="PANTHER" id="PTHR40593:SF1">
    <property type="entry name" value="PENICILLIN-BINDING PROTEIN ACTIVATOR LPOB"/>
    <property type="match status" value="1"/>
</dbReference>
<dbReference type="Proteomes" id="UP000282086">
    <property type="component" value="Chromosome"/>
</dbReference>
<protein>
    <submittedName>
        <fullName evidence="3">Lipoprotein YcfM part of a salvage pathway ofuncharacterized substrate</fullName>
    </submittedName>
</protein>
<name>A0A447MU22_SALET</name>
<dbReference type="GO" id="GO:0031241">
    <property type="term" value="C:periplasmic side of cell outer membrane"/>
    <property type="evidence" value="ECO:0007669"/>
    <property type="project" value="TreeGrafter"/>
</dbReference>
<keyword evidence="3" id="KW-0449">Lipoprotein</keyword>
<proteinExistence type="predicted"/>
<evidence type="ECO:0000256" key="1">
    <source>
        <dbReference type="SAM" id="MobiDB-lite"/>
    </source>
</evidence>
<feature type="chain" id="PRO_5019367451" evidence="2">
    <location>
        <begin position="23"/>
        <end position="95"/>
    </location>
</feature>
<dbReference type="InterPro" id="IPR014094">
    <property type="entry name" value="LpoB"/>
</dbReference>
<dbReference type="GO" id="GO:0009252">
    <property type="term" value="P:peptidoglycan biosynthetic process"/>
    <property type="evidence" value="ECO:0007669"/>
    <property type="project" value="TreeGrafter"/>
</dbReference>
<reference evidence="3 4" key="1">
    <citation type="submission" date="2018-12" db="EMBL/GenBank/DDBJ databases">
        <authorList>
            <consortium name="Pathogen Informatics"/>
        </authorList>
    </citation>
    <scope>NUCLEOTIDE SEQUENCE [LARGE SCALE GENOMIC DNA]</scope>
    <source>
        <strain evidence="3 4">NCTC129</strain>
    </source>
</reference>
<accession>A0A447MU22</accession>
<evidence type="ECO:0000256" key="2">
    <source>
        <dbReference type="SAM" id="SignalP"/>
    </source>
</evidence>
<dbReference type="EMBL" id="LR134140">
    <property type="protein sequence ID" value="VDZ94560.1"/>
    <property type="molecule type" value="Genomic_DNA"/>
</dbReference>
<feature type="compositionally biased region" description="Pro residues" evidence="1">
    <location>
        <begin position="36"/>
        <end position="49"/>
    </location>
</feature>
<organism evidence="3 4">
    <name type="scientific">Salmonella enterica I</name>
    <dbReference type="NCBI Taxonomy" id="59201"/>
    <lineage>
        <taxon>Bacteria</taxon>
        <taxon>Pseudomonadati</taxon>
        <taxon>Pseudomonadota</taxon>
        <taxon>Gammaproteobacteria</taxon>
        <taxon>Enterobacterales</taxon>
        <taxon>Enterobacteriaceae</taxon>
        <taxon>Salmonella</taxon>
    </lineage>
</organism>
<feature type="region of interest" description="Disordered" evidence="1">
    <location>
        <begin position="26"/>
        <end position="69"/>
    </location>
</feature>